<keyword evidence="1" id="KW-0482">Metalloprotease</keyword>
<protein>
    <submittedName>
        <fullName evidence="1">CPBP family intramembrane metalloprotease</fullName>
    </submittedName>
</protein>
<evidence type="ECO:0000313" key="2">
    <source>
        <dbReference type="Proteomes" id="UP000307720"/>
    </source>
</evidence>
<keyword evidence="1" id="KW-0378">Hydrolase</keyword>
<keyword evidence="1" id="KW-0645">Protease</keyword>
<proteinExistence type="predicted"/>
<name>A0AC61R287_9FIRM</name>
<organism evidence="1 2">
    <name type="scientific">Hominisplanchenecus murintestinalis</name>
    <dbReference type="NCBI Taxonomy" id="2941517"/>
    <lineage>
        <taxon>Bacteria</taxon>
        <taxon>Bacillati</taxon>
        <taxon>Bacillota</taxon>
        <taxon>Clostridia</taxon>
        <taxon>Lachnospirales</taxon>
        <taxon>Lachnospiraceae</taxon>
        <taxon>Hominisplanchenecus</taxon>
    </lineage>
</organism>
<dbReference type="Proteomes" id="UP000307720">
    <property type="component" value="Unassembled WGS sequence"/>
</dbReference>
<gene>
    <name evidence="1" type="ORF">E5357_05150</name>
</gene>
<sequence length="310" mass="34416">MDKTKSINRLFFGMTLWMIAAPYLLGRLLIHLSVTQLNVAGEFIFMFPVILYMVFKRIRPKEWIPFQTIRISTVLMSALAAFLLLPLITFINAFSMLFATNYVSETGALLMGNPLWVNLMVMAVIPAVVEELIYRGIFYHAYREKGVILGTLASAVVFGLAHRNLNQFFYAAVLGLAFCMLVEITGSIYASMTAHFVINGWSVVLMHLQETLLEFAGSGGTAVEQAEITQESLLGVMLGMGILALFSTALAAGVMIWMAKHCKREAHMRWCFKRHELPEGVKRSFVTPAFAAAAAVGVAYMILQETGLPL</sequence>
<keyword evidence="2" id="KW-1185">Reference proteome</keyword>
<reference evidence="1" key="1">
    <citation type="submission" date="2019-04" db="EMBL/GenBank/DDBJ databases">
        <title>Microbes associate with the intestines of laboratory mice.</title>
        <authorList>
            <person name="Navarre W."/>
            <person name="Wong E."/>
            <person name="Huang K."/>
            <person name="Tropini C."/>
            <person name="Ng K."/>
            <person name="Yu B."/>
        </authorList>
    </citation>
    <scope>NUCLEOTIDE SEQUENCE</scope>
    <source>
        <strain evidence="1">NM72_1-8</strain>
    </source>
</reference>
<comment type="caution">
    <text evidence="1">The sequence shown here is derived from an EMBL/GenBank/DDBJ whole genome shotgun (WGS) entry which is preliminary data.</text>
</comment>
<dbReference type="EMBL" id="SRZB01000006">
    <property type="protein sequence ID" value="TGX99665.1"/>
    <property type="molecule type" value="Genomic_DNA"/>
</dbReference>
<evidence type="ECO:0000313" key="1">
    <source>
        <dbReference type="EMBL" id="TGX99665.1"/>
    </source>
</evidence>
<accession>A0AC61R287</accession>